<dbReference type="Pfam" id="PF06271">
    <property type="entry name" value="RDD"/>
    <property type="match status" value="1"/>
</dbReference>
<sequence length="628" mass="68335">MSQSLPRRVRVGVVLSALWACVVYTALAGEYARLSGPKFVAFGVVPLLLAWGLGWILAGGVVADNLQPTQGTSPPLEASTPQTARASATSRACARWFDIMLCSSIVGYPLGYALAEILPKLMPPWPGRALLWTSLFAMIFLILSLPLSLLLDALLYRLFGNTPGKALLSLSVRTRTDSALTAEQYLNRNFAMWGPGFAFGLPGVQFITLFMSESTLRKTGSTRWDWTWGYTVVGARRSALRLALFGTLGFSMLVLSKLDAQSFSAALRQVAISEASRPAGASATGTSPVDGPSKAQISASRTFASAWVNPLSGMPSNLASRWHEYPALESEDYRWVFRSESGEFAAVDGSSIGLSFTGDDARTDDYLPITQFTKINEGGRAVWEGNATGLVLKGKRDFGYFRGLSNFLNAPDEKFARAWFFEGSGSNWRVLYLAPAASPAAERNAQEFFESILASTRGDEPFIYAPTGRSNFPIDWRNPVSGETVQLSGRWDVNPFLPNKANPWAYTAACLSPGDGCAFTREAVGVRFIPDADAASPVPYADALRSVNDPIYRMLGTAQEMLEDGRPVLAGQGRGYVLLYPGQPEVRYWLFRANGGVWRVIYAAESGHLNENTGYQFFKEVLSTTSGS</sequence>
<gene>
    <name evidence="7" type="ORF">AWB78_02418</name>
</gene>
<dbReference type="EMBL" id="FCOX02000009">
    <property type="protein sequence ID" value="SAK66535.1"/>
    <property type="molecule type" value="Genomic_DNA"/>
</dbReference>
<protein>
    <submittedName>
        <fullName evidence="7">RDD family protein</fullName>
    </submittedName>
</protein>
<proteinExistence type="predicted"/>
<keyword evidence="2 5" id="KW-0812">Transmembrane</keyword>
<dbReference type="OrthoDB" id="8960697at2"/>
<evidence type="ECO:0000256" key="2">
    <source>
        <dbReference type="ARBA" id="ARBA00022692"/>
    </source>
</evidence>
<evidence type="ECO:0000256" key="5">
    <source>
        <dbReference type="SAM" id="Phobius"/>
    </source>
</evidence>
<keyword evidence="3 5" id="KW-1133">Transmembrane helix</keyword>
<keyword evidence="8" id="KW-1185">Reference proteome</keyword>
<evidence type="ECO:0000313" key="7">
    <source>
        <dbReference type="EMBL" id="SAK66535.1"/>
    </source>
</evidence>
<dbReference type="AlphaFoldDB" id="A0A158B8W4"/>
<dbReference type="InterPro" id="IPR010432">
    <property type="entry name" value="RDD"/>
</dbReference>
<keyword evidence="4 5" id="KW-0472">Membrane</keyword>
<evidence type="ECO:0000256" key="3">
    <source>
        <dbReference type="ARBA" id="ARBA00022989"/>
    </source>
</evidence>
<evidence type="ECO:0000313" key="8">
    <source>
        <dbReference type="Proteomes" id="UP000071859"/>
    </source>
</evidence>
<feature type="domain" description="RDD" evidence="6">
    <location>
        <begin position="86"/>
        <end position="213"/>
    </location>
</feature>
<dbReference type="GO" id="GO:0016020">
    <property type="term" value="C:membrane"/>
    <property type="evidence" value="ECO:0007669"/>
    <property type="project" value="UniProtKB-SubCell"/>
</dbReference>
<dbReference type="RefSeq" id="WP_062604750.1">
    <property type="nucleotide sequence ID" value="NZ_FCOX02000009.1"/>
</dbReference>
<feature type="transmembrane region" description="Helical" evidence="5">
    <location>
        <begin position="190"/>
        <end position="211"/>
    </location>
</feature>
<name>A0A158B8W4_9BURK</name>
<organism evidence="7 8">
    <name type="scientific">Caballeronia calidae</name>
    <dbReference type="NCBI Taxonomy" id="1777139"/>
    <lineage>
        <taxon>Bacteria</taxon>
        <taxon>Pseudomonadati</taxon>
        <taxon>Pseudomonadota</taxon>
        <taxon>Betaproteobacteria</taxon>
        <taxon>Burkholderiales</taxon>
        <taxon>Burkholderiaceae</taxon>
        <taxon>Caballeronia</taxon>
    </lineage>
</organism>
<evidence type="ECO:0000256" key="4">
    <source>
        <dbReference type="ARBA" id="ARBA00023136"/>
    </source>
</evidence>
<dbReference type="Proteomes" id="UP000071859">
    <property type="component" value="Unassembled WGS sequence"/>
</dbReference>
<reference evidence="7" key="1">
    <citation type="submission" date="2016-01" db="EMBL/GenBank/DDBJ databases">
        <authorList>
            <person name="Peeters C."/>
        </authorList>
    </citation>
    <scope>NUCLEOTIDE SEQUENCE</scope>
    <source>
        <strain evidence="7">LMG 29321</strain>
    </source>
</reference>
<comment type="subcellular location">
    <subcellularLocation>
        <location evidence="1">Membrane</location>
        <topology evidence="1">Multi-pass membrane protein</topology>
    </subcellularLocation>
</comment>
<comment type="caution">
    <text evidence="7">The sequence shown here is derived from an EMBL/GenBank/DDBJ whole genome shotgun (WGS) entry which is preliminary data.</text>
</comment>
<feature type="transmembrane region" description="Helical" evidence="5">
    <location>
        <begin position="38"/>
        <end position="63"/>
    </location>
</feature>
<evidence type="ECO:0000256" key="1">
    <source>
        <dbReference type="ARBA" id="ARBA00004141"/>
    </source>
</evidence>
<evidence type="ECO:0000259" key="6">
    <source>
        <dbReference type="Pfam" id="PF06271"/>
    </source>
</evidence>
<feature type="transmembrane region" description="Helical" evidence="5">
    <location>
        <begin position="129"/>
        <end position="151"/>
    </location>
</feature>
<accession>A0A158B8W4</accession>